<feature type="transmembrane region" description="Helical" evidence="1">
    <location>
        <begin position="60"/>
        <end position="82"/>
    </location>
</feature>
<feature type="transmembrane region" description="Helical" evidence="1">
    <location>
        <begin position="131"/>
        <end position="155"/>
    </location>
</feature>
<dbReference type="InterPro" id="IPR003784">
    <property type="entry name" value="BioY"/>
</dbReference>
<sequence>MMVGYSKSVYTVKLMYLVFSVCLSVLTGILAQAVFYVGPIPYTMQNIGIILSGLLLPPRYALFSQLFYLLLIALGLPLGAGFRGGLHVILGYTGGYLVGFPISATLMSILCRRYLAKKRLDLGGIGLREYIVILLFSAIAIVPTYVLVFLVFTHYALRNERLLMWAIGVAQGVDLFSSNVLAILLVASIAVFVPQDIFIDHVIAIGVAKMLIQFLKNRGIEIE</sequence>
<accession>A0A7J3MXH8</accession>
<feature type="transmembrane region" description="Helical" evidence="1">
    <location>
        <begin position="88"/>
        <end position="110"/>
    </location>
</feature>
<feature type="transmembrane region" description="Helical" evidence="1">
    <location>
        <begin position="175"/>
        <end position="193"/>
    </location>
</feature>
<reference evidence="2" key="1">
    <citation type="journal article" date="2020" name="mSystems">
        <title>Genome- and Community-Level Interaction Insights into Carbon Utilization and Element Cycling Functions of Hydrothermarchaeota in Hydrothermal Sediment.</title>
        <authorList>
            <person name="Zhou Z."/>
            <person name="Liu Y."/>
            <person name="Xu W."/>
            <person name="Pan J."/>
            <person name="Luo Z.H."/>
            <person name="Li M."/>
        </authorList>
    </citation>
    <scope>NUCLEOTIDE SEQUENCE [LARGE SCALE GENOMIC DNA]</scope>
    <source>
        <strain evidence="2">SpSt-688</strain>
    </source>
</reference>
<dbReference type="PANTHER" id="PTHR34295">
    <property type="entry name" value="BIOTIN TRANSPORTER BIOY"/>
    <property type="match status" value="1"/>
</dbReference>
<dbReference type="EMBL" id="DTDH01000069">
    <property type="protein sequence ID" value="HGT98257.1"/>
    <property type="molecule type" value="Genomic_DNA"/>
</dbReference>
<evidence type="ECO:0000256" key="1">
    <source>
        <dbReference type="SAM" id="Phobius"/>
    </source>
</evidence>
<name>A0A7J3MXH8_9CREN</name>
<organism evidence="2">
    <name type="scientific">Ignisphaera aggregans</name>
    <dbReference type="NCBI Taxonomy" id="334771"/>
    <lineage>
        <taxon>Archaea</taxon>
        <taxon>Thermoproteota</taxon>
        <taxon>Thermoprotei</taxon>
        <taxon>Desulfurococcales</taxon>
        <taxon>Desulfurococcaceae</taxon>
        <taxon>Ignisphaera</taxon>
    </lineage>
</organism>
<dbReference type="Pfam" id="PF02632">
    <property type="entry name" value="BioY"/>
    <property type="match status" value="1"/>
</dbReference>
<dbReference type="PANTHER" id="PTHR34295:SF1">
    <property type="entry name" value="BIOTIN TRANSPORTER BIOY"/>
    <property type="match status" value="1"/>
</dbReference>
<keyword evidence="1" id="KW-0812">Transmembrane</keyword>
<evidence type="ECO:0000313" key="2">
    <source>
        <dbReference type="EMBL" id="HGT98257.1"/>
    </source>
</evidence>
<dbReference type="Gene3D" id="1.10.1760.20">
    <property type="match status" value="1"/>
</dbReference>
<proteinExistence type="predicted"/>
<feature type="transmembrane region" description="Helical" evidence="1">
    <location>
        <begin position="14"/>
        <end position="39"/>
    </location>
</feature>
<keyword evidence="1" id="KW-1133">Transmembrane helix</keyword>
<dbReference type="GO" id="GO:0015225">
    <property type="term" value="F:biotin transmembrane transporter activity"/>
    <property type="evidence" value="ECO:0007669"/>
    <property type="project" value="InterPro"/>
</dbReference>
<protein>
    <submittedName>
        <fullName evidence="2">Biotin transporter BioY</fullName>
    </submittedName>
</protein>
<gene>
    <name evidence="2" type="ORF">ENU64_02340</name>
</gene>
<dbReference type="AlphaFoldDB" id="A0A7J3MXH8"/>
<comment type="caution">
    <text evidence="2">The sequence shown here is derived from an EMBL/GenBank/DDBJ whole genome shotgun (WGS) entry which is preliminary data.</text>
</comment>
<dbReference type="GO" id="GO:0005886">
    <property type="term" value="C:plasma membrane"/>
    <property type="evidence" value="ECO:0007669"/>
    <property type="project" value="InterPro"/>
</dbReference>
<keyword evidence="1" id="KW-0472">Membrane</keyword>